<dbReference type="AlphaFoldDB" id="A0A327QFI0"/>
<dbReference type="EMBL" id="QLLL01000006">
    <property type="protein sequence ID" value="RAJ02372.1"/>
    <property type="molecule type" value="Genomic_DNA"/>
</dbReference>
<evidence type="ECO:0000256" key="1">
    <source>
        <dbReference type="ARBA" id="ARBA00008416"/>
    </source>
</evidence>
<proteinExistence type="inferred from homology"/>
<protein>
    <submittedName>
        <fullName evidence="5">Redox-sensitive bicupin YhaK (Pirin superfamily)</fullName>
    </submittedName>
</protein>
<dbReference type="InterPro" id="IPR012093">
    <property type="entry name" value="Pirin"/>
</dbReference>
<name>A0A327QFI0_9BACT</name>
<reference evidence="5 6" key="1">
    <citation type="submission" date="2018-06" db="EMBL/GenBank/DDBJ databases">
        <title>Genomic Encyclopedia of Archaeal and Bacterial Type Strains, Phase II (KMG-II): from individual species to whole genera.</title>
        <authorList>
            <person name="Goeker M."/>
        </authorList>
    </citation>
    <scope>NUCLEOTIDE SEQUENCE [LARGE SCALE GENOMIC DNA]</scope>
    <source>
        <strain evidence="5 6">DSM 23857</strain>
    </source>
</reference>
<dbReference type="SUPFAM" id="SSF51182">
    <property type="entry name" value="RmlC-like cupins"/>
    <property type="match status" value="1"/>
</dbReference>
<evidence type="ECO:0000313" key="5">
    <source>
        <dbReference type="EMBL" id="RAJ02372.1"/>
    </source>
</evidence>
<organism evidence="5 6">
    <name type="scientific">Chitinophaga skermanii</name>
    <dbReference type="NCBI Taxonomy" id="331697"/>
    <lineage>
        <taxon>Bacteria</taxon>
        <taxon>Pseudomonadati</taxon>
        <taxon>Bacteroidota</taxon>
        <taxon>Chitinophagia</taxon>
        <taxon>Chitinophagales</taxon>
        <taxon>Chitinophagaceae</taxon>
        <taxon>Chitinophaga</taxon>
    </lineage>
</organism>
<dbReference type="InterPro" id="IPR014710">
    <property type="entry name" value="RmlC-like_jellyroll"/>
</dbReference>
<dbReference type="InterPro" id="IPR041602">
    <property type="entry name" value="Quercetinase_C"/>
</dbReference>
<dbReference type="RefSeq" id="WP_111598819.1">
    <property type="nucleotide sequence ID" value="NZ_QLLL01000006.1"/>
</dbReference>
<accession>A0A327QFI0</accession>
<feature type="domain" description="Quercetin 2,3-dioxygenase C-terminal cupin" evidence="4">
    <location>
        <begin position="144"/>
        <end position="224"/>
    </location>
</feature>
<comment type="caution">
    <text evidence="5">The sequence shown here is derived from an EMBL/GenBank/DDBJ whole genome shotgun (WGS) entry which is preliminary data.</text>
</comment>
<dbReference type="Proteomes" id="UP000249547">
    <property type="component" value="Unassembled WGS sequence"/>
</dbReference>
<comment type="similarity">
    <text evidence="1 2">Belongs to the pirin family.</text>
</comment>
<keyword evidence="6" id="KW-1185">Reference proteome</keyword>
<dbReference type="InterPro" id="IPR003829">
    <property type="entry name" value="Pirin_N_dom"/>
</dbReference>
<dbReference type="Gene3D" id="2.60.120.10">
    <property type="entry name" value="Jelly Rolls"/>
    <property type="match status" value="2"/>
</dbReference>
<dbReference type="PANTHER" id="PTHR43212">
    <property type="entry name" value="QUERCETIN 2,3-DIOXYGENASE"/>
    <property type="match status" value="1"/>
</dbReference>
<dbReference type="InterPro" id="IPR011051">
    <property type="entry name" value="RmlC_Cupin_sf"/>
</dbReference>
<dbReference type="Pfam" id="PF17954">
    <property type="entry name" value="Pirin_C_2"/>
    <property type="match status" value="1"/>
</dbReference>
<evidence type="ECO:0000259" key="4">
    <source>
        <dbReference type="Pfam" id="PF17954"/>
    </source>
</evidence>
<sequence length="227" mass="25343">MQLEILKAADRGFIQAATHKGYPLFKNHKGFGKVHAANDQYLYPEVYLGKEPYTQAEIVTILLNGKASFTNHEGQQQSLTEGAVQLVKTGTGIEWWGHNQSLTDRARYFQLIITPRKQALVASEAIKLPGMPVMRNTWMPFINPTGSEGALQVDQDVWAFRGVFDRGHHMYAMQSTQHGLLAYVLSGKLKVGEEVVETEDTIFLEDAAALEFEALHASEILLVETVL</sequence>
<evidence type="ECO:0000259" key="3">
    <source>
        <dbReference type="Pfam" id="PF02678"/>
    </source>
</evidence>
<dbReference type="Pfam" id="PF02678">
    <property type="entry name" value="Pirin"/>
    <property type="match status" value="1"/>
</dbReference>
<evidence type="ECO:0000313" key="6">
    <source>
        <dbReference type="Proteomes" id="UP000249547"/>
    </source>
</evidence>
<feature type="domain" description="Pirin N-terminal" evidence="3">
    <location>
        <begin position="24"/>
        <end position="111"/>
    </location>
</feature>
<gene>
    <name evidence="5" type="ORF">LX64_03384</name>
</gene>
<evidence type="ECO:0000256" key="2">
    <source>
        <dbReference type="RuleBase" id="RU003457"/>
    </source>
</evidence>
<dbReference type="PANTHER" id="PTHR43212:SF3">
    <property type="entry name" value="QUERCETIN 2,3-DIOXYGENASE"/>
    <property type="match status" value="1"/>
</dbReference>